<evidence type="ECO:0000313" key="2">
    <source>
        <dbReference type="Proteomes" id="UP000315344"/>
    </source>
</evidence>
<gene>
    <name evidence="1" type="ORF">DI616_15035</name>
</gene>
<dbReference type="Pfam" id="PF02585">
    <property type="entry name" value="PIG-L"/>
    <property type="match status" value="1"/>
</dbReference>
<name>A0A533I626_PARDE</name>
<reference evidence="1 2" key="1">
    <citation type="journal article" date="2017" name="Nat. Commun.">
        <title>In situ click chemistry generation of cyclooxygenase-2 inhibitors.</title>
        <authorList>
            <person name="Bhardwaj A."/>
            <person name="Kaur J."/>
            <person name="Wuest M."/>
            <person name="Wuest F."/>
        </authorList>
    </citation>
    <scope>NUCLEOTIDE SEQUENCE [LARGE SCALE GENOMIC DNA]</scope>
    <source>
        <strain evidence="1">S2_012_000_R3_94</strain>
    </source>
</reference>
<dbReference type="InterPro" id="IPR024078">
    <property type="entry name" value="LmbE-like_dom_sf"/>
</dbReference>
<comment type="caution">
    <text evidence="1">The sequence shown here is derived from an EMBL/GenBank/DDBJ whole genome shotgun (WGS) entry which is preliminary data.</text>
</comment>
<dbReference type="GO" id="GO:0016811">
    <property type="term" value="F:hydrolase activity, acting on carbon-nitrogen (but not peptide) bonds, in linear amides"/>
    <property type="evidence" value="ECO:0007669"/>
    <property type="project" value="TreeGrafter"/>
</dbReference>
<dbReference type="InterPro" id="IPR003737">
    <property type="entry name" value="GlcNAc_PI_deacetylase-related"/>
</dbReference>
<dbReference type="PANTHER" id="PTHR12993:SF29">
    <property type="entry name" value="BLR3841 PROTEIN"/>
    <property type="match status" value="1"/>
</dbReference>
<dbReference type="SUPFAM" id="SSF102588">
    <property type="entry name" value="LmbE-like"/>
    <property type="match status" value="1"/>
</dbReference>
<protein>
    <submittedName>
        <fullName evidence="1">PIG-L family deacetylase</fullName>
    </submittedName>
</protein>
<accession>A0A533I626</accession>
<organism evidence="1 2">
    <name type="scientific">Paracoccus denitrificans</name>
    <dbReference type="NCBI Taxonomy" id="266"/>
    <lineage>
        <taxon>Bacteria</taxon>
        <taxon>Pseudomonadati</taxon>
        <taxon>Pseudomonadota</taxon>
        <taxon>Alphaproteobacteria</taxon>
        <taxon>Rhodobacterales</taxon>
        <taxon>Paracoccaceae</taxon>
        <taxon>Paracoccus</taxon>
    </lineage>
</organism>
<dbReference type="AlphaFoldDB" id="A0A533I626"/>
<dbReference type="PANTHER" id="PTHR12993">
    <property type="entry name" value="N-ACETYLGLUCOSAMINYL-PHOSPHATIDYLINOSITOL DE-N-ACETYLASE-RELATED"/>
    <property type="match status" value="1"/>
</dbReference>
<dbReference type="Proteomes" id="UP000315344">
    <property type="component" value="Unassembled WGS sequence"/>
</dbReference>
<evidence type="ECO:0000313" key="1">
    <source>
        <dbReference type="EMBL" id="TKW65480.1"/>
    </source>
</evidence>
<dbReference type="Gene3D" id="3.40.50.10320">
    <property type="entry name" value="LmbE-like"/>
    <property type="match status" value="1"/>
</dbReference>
<sequence length="240" mass="26393">MGGLRMNVADHPDQAVFEGREKFVVLAPHPDDESLACGALLARAFAGAGAGAHVICLTNGSASHPGSRAWPPERLGVLRCAELTRAIECLGGTARDLTWMGLPDAALYRVDPQDVTARLEKTIARTGARHVFVPAREDHHEDHQATAAFATALRTKRPDWIFHSYPVWSRWDDPDFANSIAPYAPIFLAPEEHEARKRTAIAAHRSQLGQVVADDPLGFVLPSGFIERFASEDEIFWRMP</sequence>
<dbReference type="EMBL" id="VAFL01000013">
    <property type="protein sequence ID" value="TKW65480.1"/>
    <property type="molecule type" value="Genomic_DNA"/>
</dbReference>
<proteinExistence type="predicted"/>